<organism evidence="1">
    <name type="scientific">viral metagenome</name>
    <dbReference type="NCBI Taxonomy" id="1070528"/>
    <lineage>
        <taxon>unclassified sequences</taxon>
        <taxon>metagenomes</taxon>
        <taxon>organismal metagenomes</taxon>
    </lineage>
</organism>
<accession>A0A6C0EYI7</accession>
<sequence length="387" mass="42778">MASVSNVFNPVVCFESFKTCNPLLVPREFKDIENALEGNHGFLLEVGQSCTGTSIQKGPSADVIHLTLEGEVYLVYADKFEPNKKSPIVPPLKEPRRCGEAPKIGYKTASDQWLNKLGLTTRSLGLDGTNSSFWFGNEFEVLCLENNNRYSVYQISGGGLKKPIKVFATHFSPPSLTVDVMTFTPQKNGKWLTYVLSKGAREGSIAKGCDFPRSYATTGGQTGTASAKSQMEAEKSEEQGELANSCKLIHTAPMPPISNYVRDSRYGEMTMTNEDGDSVIIGFERLQFNESKIEVSVSTVHGVPVSYSNHTDVGEIEGGQFVDPEWFCGLEPKYPLREGMNGDDLYGVAFPDHQRNVRDGLRYLEQNLDEIYSKMPELVQALFSATD</sequence>
<protein>
    <submittedName>
        <fullName evidence="1">Uncharacterized protein</fullName>
    </submittedName>
</protein>
<evidence type="ECO:0000313" key="1">
    <source>
        <dbReference type="EMBL" id="QHT34207.1"/>
    </source>
</evidence>
<dbReference type="EMBL" id="MN738991">
    <property type="protein sequence ID" value="QHT34207.1"/>
    <property type="molecule type" value="Genomic_DNA"/>
</dbReference>
<dbReference type="AlphaFoldDB" id="A0A6C0EYI7"/>
<proteinExistence type="predicted"/>
<name>A0A6C0EYI7_9ZZZZ</name>
<reference evidence="1" key="1">
    <citation type="journal article" date="2020" name="Nature">
        <title>Giant virus diversity and host interactions through global metagenomics.</title>
        <authorList>
            <person name="Schulz F."/>
            <person name="Roux S."/>
            <person name="Paez-Espino D."/>
            <person name="Jungbluth S."/>
            <person name="Walsh D.A."/>
            <person name="Denef V.J."/>
            <person name="McMahon K.D."/>
            <person name="Konstantinidis K.T."/>
            <person name="Eloe-Fadrosh E.A."/>
            <person name="Kyrpides N.C."/>
            <person name="Woyke T."/>
        </authorList>
    </citation>
    <scope>NUCLEOTIDE SEQUENCE</scope>
    <source>
        <strain evidence="1">GVMAG-M-3300009161-52</strain>
    </source>
</reference>